<name>C7Z2E1_FUSV7</name>
<dbReference type="VEuPathDB" id="FungiDB:NECHADRAFT_87569"/>
<sequence>MEANPFDLHPVLDKLIRTEEDFRPIVVMTCGISGAGKSTLANQIIDRFPNFTRLSVDEIIFKSHGLYVIDYAREKYQEYQTEAQEILITELKHRLKEKTSGIILDLSFWNKEYRDEFKAIIEEFGGRWVPVFLDADKELLWKRITSRKAERDGQDSADRTGDSAFDVDRKTFESYCEGFERPCGEGDWNWQTLPPWHRESLQCQGLVFINFRHASGARHQDFSLFMEFKFTQPAPQSHFRGLDRRGTCDLVIPRTLGVNTDGIPTLFCQLLSRPQFGLLKNRDLARLYKHCLKRPHLQLSEAKNPFGDPSTTGAIFIELPVSCLASRIPTLFSNVKVRDVIWCVEAGDCGLCNGSRTLRVRGDERHLLCRYFDISTDAVDDARVRGLCPLCVGEKYFLQSLELQEIDPGHEYLSSDEYDAWERGRLIRLGFDG</sequence>
<keyword evidence="2" id="KW-1185">Reference proteome</keyword>
<dbReference type="AlphaFoldDB" id="C7Z2E1"/>
<reference evidence="1 2" key="1">
    <citation type="journal article" date="2009" name="PLoS Genet.">
        <title>The genome of Nectria haematococca: contribution of supernumerary chromosomes to gene expansion.</title>
        <authorList>
            <person name="Coleman J.J."/>
            <person name="Rounsley S.D."/>
            <person name="Rodriguez-Carres M."/>
            <person name="Kuo A."/>
            <person name="Wasmann C.C."/>
            <person name="Grimwood J."/>
            <person name="Schmutz J."/>
            <person name="Taga M."/>
            <person name="White G.J."/>
            <person name="Zhou S."/>
            <person name="Schwartz D.C."/>
            <person name="Freitag M."/>
            <person name="Ma L.J."/>
            <person name="Danchin E.G."/>
            <person name="Henrissat B."/>
            <person name="Coutinho P.M."/>
            <person name="Nelson D.R."/>
            <person name="Straney D."/>
            <person name="Napoli C.A."/>
            <person name="Barker B.M."/>
            <person name="Gribskov M."/>
            <person name="Rep M."/>
            <person name="Kroken S."/>
            <person name="Molnar I."/>
            <person name="Rensing C."/>
            <person name="Kennell J.C."/>
            <person name="Zamora J."/>
            <person name="Farman M.L."/>
            <person name="Selker E.U."/>
            <person name="Salamov A."/>
            <person name="Shapiro H."/>
            <person name="Pangilinan J."/>
            <person name="Lindquist E."/>
            <person name="Lamers C."/>
            <person name="Grigoriev I.V."/>
            <person name="Geiser D.M."/>
            <person name="Covert S.F."/>
            <person name="Temporini E."/>
            <person name="Vanetten H.D."/>
        </authorList>
    </citation>
    <scope>NUCLEOTIDE SEQUENCE [LARGE SCALE GENOMIC DNA]</scope>
    <source>
        <strain evidence="2">ATCC MYA-4622 / CBS 123669 / FGSC 9596 / NRRL 45880 / 77-13-4</strain>
    </source>
</reference>
<proteinExistence type="predicted"/>
<dbReference type="Gene3D" id="3.40.50.300">
    <property type="entry name" value="P-loop containing nucleotide triphosphate hydrolases"/>
    <property type="match status" value="1"/>
</dbReference>
<dbReference type="Proteomes" id="UP000005206">
    <property type="component" value="Chromosome 12"/>
</dbReference>
<accession>C7Z2E1</accession>
<dbReference type="eggNOG" id="ENOG502SB6Y">
    <property type="taxonomic scope" value="Eukaryota"/>
</dbReference>
<evidence type="ECO:0000313" key="1">
    <source>
        <dbReference type="EMBL" id="EEU41644.1"/>
    </source>
</evidence>
<dbReference type="InParanoid" id="C7Z2E1"/>
<dbReference type="OrthoDB" id="3512845at2759"/>
<protein>
    <submittedName>
        <fullName evidence="1">Uncharacterized protein</fullName>
    </submittedName>
</protein>
<dbReference type="HOGENOM" id="CLU_633242_0_0_1"/>
<dbReference type="InterPro" id="IPR027417">
    <property type="entry name" value="P-loop_NTPase"/>
</dbReference>
<dbReference type="RefSeq" id="XP_003047357.1">
    <property type="nucleotide sequence ID" value="XM_003047311.1"/>
</dbReference>
<organism evidence="1 2">
    <name type="scientific">Fusarium vanettenii (strain ATCC MYA-4622 / CBS 123669 / FGSC 9596 / NRRL 45880 / 77-13-4)</name>
    <name type="common">Fusarium solani subsp. pisi</name>
    <dbReference type="NCBI Taxonomy" id="660122"/>
    <lineage>
        <taxon>Eukaryota</taxon>
        <taxon>Fungi</taxon>
        <taxon>Dikarya</taxon>
        <taxon>Ascomycota</taxon>
        <taxon>Pezizomycotina</taxon>
        <taxon>Sordariomycetes</taxon>
        <taxon>Hypocreomycetidae</taxon>
        <taxon>Hypocreales</taxon>
        <taxon>Nectriaceae</taxon>
        <taxon>Fusarium</taxon>
        <taxon>Fusarium solani species complex</taxon>
        <taxon>Fusarium vanettenii</taxon>
    </lineage>
</organism>
<dbReference type="KEGG" id="nhe:NECHADRAFT_87569"/>
<gene>
    <name evidence="1" type="ORF">NECHADRAFT_87569</name>
</gene>
<dbReference type="EMBL" id="GG698907">
    <property type="protein sequence ID" value="EEU41644.1"/>
    <property type="molecule type" value="Genomic_DNA"/>
</dbReference>
<evidence type="ECO:0000313" key="2">
    <source>
        <dbReference type="Proteomes" id="UP000005206"/>
    </source>
</evidence>
<dbReference type="Pfam" id="PF13671">
    <property type="entry name" value="AAA_33"/>
    <property type="match status" value="1"/>
</dbReference>
<dbReference type="SUPFAM" id="SSF52540">
    <property type="entry name" value="P-loop containing nucleoside triphosphate hydrolases"/>
    <property type="match status" value="1"/>
</dbReference>
<dbReference type="GeneID" id="9671449"/>